<reference evidence="1" key="1">
    <citation type="journal article" date="2014" name="Front. Microbiol.">
        <title>High frequency of phylogenetically diverse reductive dehalogenase-homologous genes in deep subseafloor sedimentary metagenomes.</title>
        <authorList>
            <person name="Kawai M."/>
            <person name="Futagami T."/>
            <person name="Toyoda A."/>
            <person name="Takaki Y."/>
            <person name="Nishi S."/>
            <person name="Hori S."/>
            <person name="Arai W."/>
            <person name="Tsubouchi T."/>
            <person name="Morono Y."/>
            <person name="Uchiyama I."/>
            <person name="Ito T."/>
            <person name="Fujiyama A."/>
            <person name="Inagaki F."/>
            <person name="Takami H."/>
        </authorList>
    </citation>
    <scope>NUCLEOTIDE SEQUENCE</scope>
    <source>
        <strain evidence="1">Expedition CK06-06</strain>
    </source>
</reference>
<evidence type="ECO:0000313" key="1">
    <source>
        <dbReference type="EMBL" id="GAI52915.1"/>
    </source>
</evidence>
<accession>X1QPL7</accession>
<protein>
    <submittedName>
        <fullName evidence="1">Uncharacterized protein</fullName>
    </submittedName>
</protein>
<name>X1QPL7_9ZZZZ</name>
<proteinExistence type="predicted"/>
<dbReference type="EMBL" id="BARV01036338">
    <property type="protein sequence ID" value="GAI52915.1"/>
    <property type="molecule type" value="Genomic_DNA"/>
</dbReference>
<gene>
    <name evidence="1" type="ORF">S06H3_56488</name>
</gene>
<comment type="caution">
    <text evidence="1">The sequence shown here is derived from an EMBL/GenBank/DDBJ whole genome shotgun (WGS) entry which is preliminary data.</text>
</comment>
<sequence>IIQMIVGSKVTSEETKCVHRGDEYHEFLLKW</sequence>
<feature type="non-terminal residue" evidence="1">
    <location>
        <position position="1"/>
    </location>
</feature>
<organism evidence="1">
    <name type="scientific">marine sediment metagenome</name>
    <dbReference type="NCBI Taxonomy" id="412755"/>
    <lineage>
        <taxon>unclassified sequences</taxon>
        <taxon>metagenomes</taxon>
        <taxon>ecological metagenomes</taxon>
    </lineage>
</organism>
<dbReference type="AlphaFoldDB" id="X1QPL7"/>